<dbReference type="Pfam" id="PF04386">
    <property type="entry name" value="SspB"/>
    <property type="match status" value="1"/>
</dbReference>
<reference evidence="2 3" key="1">
    <citation type="journal article" date="2019" name="Appl. Environ. Microbiol.">
        <title>Environmental Evidence and Genomic Insight of Iron-oxidizing Bacteria Preference Towards More Corrosion Resistant Stainless Steel at Higher Salinities.</title>
        <authorList>
            <person name="Garrison C.E."/>
            <person name="Price K.A."/>
            <person name="Field E.K."/>
        </authorList>
    </citation>
    <scope>NUCLEOTIDE SEQUENCE [LARGE SCALE GENOMIC DNA]</scope>
    <source>
        <strain evidence="2 3">P3</strain>
    </source>
</reference>
<accession>A0A5R9GV51</accession>
<dbReference type="AlphaFoldDB" id="A0A5R9GV51"/>
<proteinExistence type="predicted"/>
<dbReference type="InterPro" id="IPR007481">
    <property type="entry name" value="SspB"/>
</dbReference>
<organism evidence="2 3">
    <name type="scientific">Mariprofundus erugo</name>
    <dbReference type="NCBI Taxonomy" id="2528639"/>
    <lineage>
        <taxon>Bacteria</taxon>
        <taxon>Pseudomonadati</taxon>
        <taxon>Pseudomonadota</taxon>
        <taxon>Candidatius Mariprofundia</taxon>
        <taxon>Mariprofundales</taxon>
        <taxon>Mariprofundaceae</taxon>
        <taxon>Mariprofundus</taxon>
    </lineage>
</organism>
<dbReference type="SUPFAM" id="SSF101738">
    <property type="entry name" value="SspB-like"/>
    <property type="match status" value="1"/>
</dbReference>
<dbReference type="RefSeq" id="WP_138238308.1">
    <property type="nucleotide sequence ID" value="NZ_VBRY01000002.1"/>
</dbReference>
<feature type="region of interest" description="Disordered" evidence="1">
    <location>
        <begin position="121"/>
        <end position="168"/>
    </location>
</feature>
<evidence type="ECO:0000313" key="3">
    <source>
        <dbReference type="Proteomes" id="UP000306585"/>
    </source>
</evidence>
<evidence type="ECO:0000313" key="2">
    <source>
        <dbReference type="EMBL" id="TLS68689.1"/>
    </source>
</evidence>
<sequence length="168" mass="18819">MSLSFSDAVKAKQLREYFNRYGRIYIVVDATRDEVVVPDNLKGDPALRLVLNMRMPQQIHIRDDRLDSDFSFSGRIFSCRIPMHTIWAAYQPEGELEQGIIWDESVPEVIRTIVDALQENMPDEEGGDAGSVAAEHGSSASMTVIEGGNTPTGETPKERKTSHLRVVK</sequence>
<dbReference type="Gene3D" id="2.30.30.220">
    <property type="entry name" value="SspB-like"/>
    <property type="match status" value="1"/>
</dbReference>
<evidence type="ECO:0000256" key="1">
    <source>
        <dbReference type="SAM" id="MobiDB-lite"/>
    </source>
</evidence>
<gene>
    <name evidence="2" type="ORF">FEF65_03045</name>
</gene>
<dbReference type="InterPro" id="IPR036760">
    <property type="entry name" value="SspB-like_sf"/>
</dbReference>
<evidence type="ECO:0008006" key="4">
    <source>
        <dbReference type="Google" id="ProtNLM"/>
    </source>
</evidence>
<keyword evidence="3" id="KW-1185">Reference proteome</keyword>
<dbReference type="EMBL" id="VBRY01000002">
    <property type="protein sequence ID" value="TLS68689.1"/>
    <property type="molecule type" value="Genomic_DNA"/>
</dbReference>
<name>A0A5R9GV51_9PROT</name>
<protein>
    <recommendedName>
        <fullName evidence="4">Stringent starvation protein B</fullName>
    </recommendedName>
</protein>
<comment type="caution">
    <text evidence="2">The sequence shown here is derived from an EMBL/GenBank/DDBJ whole genome shotgun (WGS) entry which is preliminary data.</text>
</comment>
<dbReference type="Proteomes" id="UP000306585">
    <property type="component" value="Unassembled WGS sequence"/>
</dbReference>